<dbReference type="RefSeq" id="WP_255186643.1">
    <property type="nucleotide sequence ID" value="NZ_CP113517.1"/>
</dbReference>
<proteinExistence type="predicted"/>
<evidence type="ECO:0000256" key="1">
    <source>
        <dbReference type="SAM" id="Phobius"/>
    </source>
</evidence>
<organism evidence="2 3">
    <name type="scientific">Methylomonas rapida</name>
    <dbReference type="NCBI Taxonomy" id="2963939"/>
    <lineage>
        <taxon>Bacteria</taxon>
        <taxon>Pseudomonadati</taxon>
        <taxon>Pseudomonadota</taxon>
        <taxon>Gammaproteobacteria</taxon>
        <taxon>Methylococcales</taxon>
        <taxon>Methylococcaceae</taxon>
        <taxon>Methylomonas</taxon>
    </lineage>
</organism>
<feature type="transmembrane region" description="Helical" evidence="1">
    <location>
        <begin position="112"/>
        <end position="135"/>
    </location>
</feature>
<gene>
    <name evidence="2" type="ORF">NM686_004270</name>
</gene>
<keyword evidence="3" id="KW-1185">Reference proteome</keyword>
<reference evidence="2" key="1">
    <citation type="submission" date="2022-11" db="EMBL/GenBank/DDBJ databases">
        <title>Methylomonas rapida sp. nov., Carotenoid-Producing Obligate Methanotrophs with High Growth Characteristics and Biotechnological Potential.</title>
        <authorList>
            <person name="Tikhonova E.N."/>
            <person name="Suleimanov R.Z."/>
            <person name="Miroshnikov K."/>
            <person name="Oshkin I.Y."/>
            <person name="Belova S.E."/>
            <person name="Danilova O.V."/>
            <person name="Ashikhmin A."/>
            <person name="Konopkin A."/>
            <person name="But S.Y."/>
            <person name="Khmelenina V.N."/>
            <person name="Kuznetsov N."/>
            <person name="Pimenov N.V."/>
            <person name="Dedysh S.N."/>
        </authorList>
    </citation>
    <scope>NUCLEOTIDE SEQUENCE</scope>
    <source>
        <strain evidence="2">MP1</strain>
    </source>
</reference>
<evidence type="ECO:0000313" key="3">
    <source>
        <dbReference type="Proteomes" id="UP001162780"/>
    </source>
</evidence>
<protein>
    <submittedName>
        <fullName evidence="2">Uncharacterized protein</fullName>
    </submittedName>
</protein>
<evidence type="ECO:0000313" key="2">
    <source>
        <dbReference type="EMBL" id="WAR45735.1"/>
    </source>
</evidence>
<dbReference type="Proteomes" id="UP001162780">
    <property type="component" value="Chromosome"/>
</dbReference>
<sequence>MIKQYLDLIIVSFVVLSIVLYDTTIDIFLNVLHFFFELLHWGYEWFELGIEHTVEHLFHTSRHGSQIVTFYILLLIASLALYALWRVLPRLYKRFLQFMHQSWLRRKTELEAYWLSLTLANKVKVLSTAMGVMYLSSFWVM</sequence>
<accession>A0ABY7GML5</accession>
<keyword evidence="1" id="KW-0472">Membrane</keyword>
<name>A0ABY7GML5_9GAMM</name>
<feature type="transmembrane region" description="Helical" evidence="1">
    <location>
        <begin position="67"/>
        <end position="85"/>
    </location>
</feature>
<dbReference type="EMBL" id="CP113517">
    <property type="protein sequence ID" value="WAR45735.1"/>
    <property type="molecule type" value="Genomic_DNA"/>
</dbReference>
<keyword evidence="1" id="KW-1133">Transmembrane helix</keyword>
<keyword evidence="1" id="KW-0812">Transmembrane</keyword>